<sequence length="446" mass="49973">MAGAFPLMPESSSMEYTTTEDKIFYWPGPPILGELVADDLVVVRPGRTPPPEEREKWLPEPGKKYTTRDVRLLQSRLWEWNPAAAEEELSRRLTECDGWPVMVPEEDERTWIEVPACDKSTEWTPDVFRTHMIEAARQREVALGFVSDLLATVAMQNGHIEAMAKHTNKITKHSETVCQDLLDQVRVLTDKLATGDSQEANEDDEFRVLKDQFTQNVEDLRESPEVKRESSPRGGGSGKSAKIPDPERLDNGVSPKYKAWKGDMIAKLTINEDWCHGCRTGGVLPESVDGPSPRPYQIYIDPDEKSAAREKLQELQLTSEGFAAFRSAFYSLAQTSGEPPETWKTIFHRKLPKQWQKTLAGNHANEACTVEDLMRSASRQYSLSNGNWAVHTPGKGTDSQAAKKGKPNSGHSQRAEPIAGGRTFSPEYHKRKEEGVTVCTVPSVQL</sequence>
<accession>A0A9P7MM54</accession>
<feature type="compositionally biased region" description="Basic and acidic residues" evidence="1">
    <location>
        <begin position="218"/>
        <end position="231"/>
    </location>
</feature>
<organism evidence="2 3">
    <name type="scientific">Claviceps arundinis</name>
    <dbReference type="NCBI Taxonomy" id="1623583"/>
    <lineage>
        <taxon>Eukaryota</taxon>
        <taxon>Fungi</taxon>
        <taxon>Dikarya</taxon>
        <taxon>Ascomycota</taxon>
        <taxon>Pezizomycotina</taxon>
        <taxon>Sordariomycetes</taxon>
        <taxon>Hypocreomycetidae</taxon>
        <taxon>Hypocreales</taxon>
        <taxon>Clavicipitaceae</taxon>
        <taxon>Claviceps</taxon>
    </lineage>
</organism>
<evidence type="ECO:0000313" key="3">
    <source>
        <dbReference type="Proteomes" id="UP000784919"/>
    </source>
</evidence>
<name>A0A9P7MM54_9HYPO</name>
<gene>
    <name evidence="2" type="ORF">E4U56_005629</name>
</gene>
<dbReference type="AlphaFoldDB" id="A0A9P7MM54"/>
<comment type="caution">
    <text evidence="2">The sequence shown here is derived from an EMBL/GenBank/DDBJ whole genome shotgun (WGS) entry which is preliminary data.</text>
</comment>
<evidence type="ECO:0000313" key="2">
    <source>
        <dbReference type="EMBL" id="KAG5958376.1"/>
    </source>
</evidence>
<protein>
    <submittedName>
        <fullName evidence="2">Uncharacterized protein</fullName>
    </submittedName>
</protein>
<dbReference type="EMBL" id="SRPS01000403">
    <property type="protein sequence ID" value="KAG5958376.1"/>
    <property type="molecule type" value="Genomic_DNA"/>
</dbReference>
<reference evidence="2" key="1">
    <citation type="journal article" date="2020" name="bioRxiv">
        <title>Whole genome comparisons of ergot fungi reveals the divergence and evolution of species within the genus Claviceps are the result of varying mechanisms driving genome evolution and host range expansion.</title>
        <authorList>
            <person name="Wyka S.A."/>
            <person name="Mondo S.J."/>
            <person name="Liu M."/>
            <person name="Dettman J."/>
            <person name="Nalam V."/>
            <person name="Broders K.D."/>
        </authorList>
    </citation>
    <scope>NUCLEOTIDE SEQUENCE</scope>
    <source>
        <strain evidence="2">CCC 1102</strain>
    </source>
</reference>
<dbReference type="OrthoDB" id="4509994at2759"/>
<feature type="region of interest" description="Disordered" evidence="1">
    <location>
        <begin position="386"/>
        <end position="429"/>
    </location>
</feature>
<feature type="region of interest" description="Disordered" evidence="1">
    <location>
        <begin position="217"/>
        <end position="251"/>
    </location>
</feature>
<evidence type="ECO:0000256" key="1">
    <source>
        <dbReference type="SAM" id="MobiDB-lite"/>
    </source>
</evidence>
<dbReference type="Proteomes" id="UP000784919">
    <property type="component" value="Unassembled WGS sequence"/>
</dbReference>
<proteinExistence type="predicted"/>